<proteinExistence type="predicted"/>
<name>I0WUD7_RHOOP</name>
<evidence type="ECO:0000313" key="1">
    <source>
        <dbReference type="EMBL" id="EID80003.1"/>
    </source>
</evidence>
<dbReference type="PATRIC" id="fig|1165867.3.peg.2117"/>
<dbReference type="Proteomes" id="UP000006447">
    <property type="component" value="Unassembled WGS sequence"/>
</dbReference>
<protein>
    <submittedName>
        <fullName evidence="1">Uncharacterized protein</fullName>
    </submittedName>
</protein>
<reference evidence="1 2" key="1">
    <citation type="journal article" date="2012" name="J. Bacteriol.">
        <title>Draft genome sequence of the nitrophenol-degrading actinomycete Rhodococcus imtechensis RKJ300.</title>
        <authorList>
            <person name="Vikram S."/>
            <person name="Kumar S."/>
            <person name="Subramanian S."/>
            <person name="Raghava G.P."/>
        </authorList>
    </citation>
    <scope>NUCLEOTIDE SEQUENCE [LARGE SCALE GENOMIC DNA]</scope>
    <source>
        <strain evidence="1 2">RKJ300</strain>
    </source>
</reference>
<gene>
    <name evidence="1" type="ORF">W59_10419</name>
</gene>
<dbReference type="EMBL" id="AJJH01000045">
    <property type="protein sequence ID" value="EID80003.1"/>
    <property type="molecule type" value="Genomic_DNA"/>
</dbReference>
<accession>I0WUD7</accession>
<organism evidence="1 2">
    <name type="scientific">Rhodococcus opacus RKJ300 = JCM 13270</name>
    <dbReference type="NCBI Taxonomy" id="1165867"/>
    <lineage>
        <taxon>Bacteria</taxon>
        <taxon>Bacillati</taxon>
        <taxon>Actinomycetota</taxon>
        <taxon>Actinomycetes</taxon>
        <taxon>Mycobacteriales</taxon>
        <taxon>Nocardiaceae</taxon>
        <taxon>Rhodococcus</taxon>
    </lineage>
</organism>
<sequence length="112" mass="12409">MGASISVPSVPVGTKGQRRADRALVAAYHEARLGELIECVAAEVDRFRAGEVDAYAVDEALHHYHLAAKQLWTFCWSGSGAQVEFTARAVERLAADGEAIDWWERATPRRRE</sequence>
<evidence type="ECO:0000313" key="2">
    <source>
        <dbReference type="Proteomes" id="UP000006447"/>
    </source>
</evidence>
<comment type="caution">
    <text evidence="1">The sequence shown here is derived from an EMBL/GenBank/DDBJ whole genome shotgun (WGS) entry which is preliminary data.</text>
</comment>
<dbReference type="AlphaFoldDB" id="I0WUD7"/>